<dbReference type="Pfam" id="PF07690">
    <property type="entry name" value="MFS_1"/>
    <property type="match status" value="1"/>
</dbReference>
<feature type="transmembrane region" description="Helical" evidence="7">
    <location>
        <begin position="66"/>
        <end position="85"/>
    </location>
</feature>
<name>A0A413RKT7_9CELL</name>
<dbReference type="PROSITE" id="PS50850">
    <property type="entry name" value="MFS"/>
    <property type="match status" value="1"/>
</dbReference>
<accession>A0A413RKT7</accession>
<keyword evidence="4 7" id="KW-0812">Transmembrane</keyword>
<comment type="caution">
    <text evidence="9">The sequence shown here is derived from an EMBL/GenBank/DDBJ whole genome shotgun (WGS) entry which is preliminary data.</text>
</comment>
<evidence type="ECO:0000256" key="2">
    <source>
        <dbReference type="ARBA" id="ARBA00022448"/>
    </source>
</evidence>
<feature type="transmembrane region" description="Helical" evidence="7">
    <location>
        <begin position="189"/>
        <end position="209"/>
    </location>
</feature>
<evidence type="ECO:0000256" key="4">
    <source>
        <dbReference type="ARBA" id="ARBA00022692"/>
    </source>
</evidence>
<dbReference type="GO" id="GO:0005886">
    <property type="term" value="C:plasma membrane"/>
    <property type="evidence" value="ECO:0007669"/>
    <property type="project" value="UniProtKB-SubCell"/>
</dbReference>
<evidence type="ECO:0000313" key="9">
    <source>
        <dbReference type="EMBL" id="RHA39962.1"/>
    </source>
</evidence>
<feature type="non-terminal residue" evidence="9">
    <location>
        <position position="1"/>
    </location>
</feature>
<dbReference type="OrthoDB" id="9812221at2"/>
<evidence type="ECO:0000256" key="5">
    <source>
        <dbReference type="ARBA" id="ARBA00022989"/>
    </source>
</evidence>
<gene>
    <name evidence="9" type="ORF">D1825_11105</name>
</gene>
<evidence type="ECO:0000256" key="7">
    <source>
        <dbReference type="SAM" id="Phobius"/>
    </source>
</evidence>
<dbReference type="RefSeq" id="WP_118767493.1">
    <property type="nucleotide sequence ID" value="NZ_QWKP01000200.1"/>
</dbReference>
<proteinExistence type="predicted"/>
<dbReference type="SUPFAM" id="SSF103473">
    <property type="entry name" value="MFS general substrate transporter"/>
    <property type="match status" value="1"/>
</dbReference>
<protein>
    <submittedName>
        <fullName evidence="9">MFS transporter</fullName>
    </submittedName>
</protein>
<dbReference type="Gene3D" id="1.20.1250.20">
    <property type="entry name" value="MFS general substrate transporter like domains"/>
    <property type="match status" value="1"/>
</dbReference>
<dbReference type="InterPro" id="IPR036259">
    <property type="entry name" value="MFS_trans_sf"/>
</dbReference>
<evidence type="ECO:0000256" key="1">
    <source>
        <dbReference type="ARBA" id="ARBA00004651"/>
    </source>
</evidence>
<feature type="domain" description="Major facilitator superfamily (MFS) profile" evidence="8">
    <location>
        <begin position="1"/>
        <end position="216"/>
    </location>
</feature>
<feature type="transmembrane region" description="Helical" evidence="7">
    <location>
        <begin position="39"/>
        <end position="59"/>
    </location>
</feature>
<dbReference type="PANTHER" id="PTHR42718">
    <property type="entry name" value="MAJOR FACILITATOR SUPERFAMILY MULTIDRUG TRANSPORTER MFSC"/>
    <property type="match status" value="1"/>
</dbReference>
<evidence type="ECO:0000256" key="3">
    <source>
        <dbReference type="ARBA" id="ARBA00022475"/>
    </source>
</evidence>
<reference evidence="9 10" key="1">
    <citation type="submission" date="2018-08" db="EMBL/GenBank/DDBJ databases">
        <title>Cellulomonas rhizosphaerae sp. nov., a novel actinomycete isolated from soil.</title>
        <authorList>
            <person name="Tian Y."/>
        </authorList>
    </citation>
    <scope>NUCLEOTIDE SEQUENCE [LARGE SCALE GENOMIC DNA]</scope>
    <source>
        <strain evidence="9 10">NEAU-TCZ24</strain>
    </source>
</reference>
<dbReference type="AlphaFoldDB" id="A0A413RKT7"/>
<dbReference type="InterPro" id="IPR020846">
    <property type="entry name" value="MFS_dom"/>
</dbReference>
<dbReference type="PANTHER" id="PTHR42718:SF46">
    <property type="entry name" value="BLR6921 PROTEIN"/>
    <property type="match status" value="1"/>
</dbReference>
<dbReference type="InterPro" id="IPR011701">
    <property type="entry name" value="MFS"/>
</dbReference>
<keyword evidence="3" id="KW-1003">Cell membrane</keyword>
<dbReference type="Proteomes" id="UP000283374">
    <property type="component" value="Unassembled WGS sequence"/>
</dbReference>
<keyword evidence="5 7" id="KW-1133">Transmembrane helix</keyword>
<keyword evidence="2" id="KW-0813">Transport</keyword>
<comment type="subcellular location">
    <subcellularLocation>
        <location evidence="1">Cell membrane</location>
        <topology evidence="1">Multi-pass membrane protein</topology>
    </subcellularLocation>
</comment>
<organism evidence="9 10">
    <name type="scientific">Cellulomonas rhizosphaerae</name>
    <dbReference type="NCBI Taxonomy" id="2293719"/>
    <lineage>
        <taxon>Bacteria</taxon>
        <taxon>Bacillati</taxon>
        <taxon>Actinomycetota</taxon>
        <taxon>Actinomycetes</taxon>
        <taxon>Micrococcales</taxon>
        <taxon>Cellulomonadaceae</taxon>
        <taxon>Cellulomonas</taxon>
    </lineage>
</organism>
<evidence type="ECO:0000313" key="10">
    <source>
        <dbReference type="Proteomes" id="UP000283374"/>
    </source>
</evidence>
<evidence type="ECO:0000256" key="6">
    <source>
        <dbReference type="ARBA" id="ARBA00023136"/>
    </source>
</evidence>
<evidence type="ECO:0000259" key="8">
    <source>
        <dbReference type="PROSITE" id="PS50850"/>
    </source>
</evidence>
<keyword evidence="6 7" id="KW-0472">Membrane</keyword>
<sequence length="232" mass="23339">LQTVLGLSALHAALVGLPGSLLSGIVAPFAGRLSDRVPAKWIVATGFAILVVVVTWLSLVIEPDAAVWELVLPMTFFGIGTGFLFSPLASTATAGLDHRTAGAGAGAFNTNRQIGGVIGSAAVVALLTSRLSVAIPGAIQDAAAGLPATERKRLLDGFADADLSSFATGGSAVKNPLLLDAVHAGFSTAVGQTLLLTVAMLAVGLVASLSMKALRPQHHGEAAKPEVAAVAH</sequence>
<dbReference type="EMBL" id="QWKP01000200">
    <property type="protein sequence ID" value="RHA39962.1"/>
    <property type="molecule type" value="Genomic_DNA"/>
</dbReference>
<keyword evidence="10" id="KW-1185">Reference proteome</keyword>
<dbReference type="GO" id="GO:0022857">
    <property type="term" value="F:transmembrane transporter activity"/>
    <property type="evidence" value="ECO:0007669"/>
    <property type="project" value="InterPro"/>
</dbReference>